<dbReference type="Gene3D" id="3.40.30.10">
    <property type="entry name" value="Glutaredoxin"/>
    <property type="match status" value="1"/>
</dbReference>
<feature type="domain" description="Endoplasmic reticulum vesicle transporter C-terminal" evidence="4">
    <location>
        <begin position="118"/>
        <end position="294"/>
    </location>
</feature>
<dbReference type="SUPFAM" id="SSF52833">
    <property type="entry name" value="Thioredoxin-like"/>
    <property type="match status" value="1"/>
</dbReference>
<feature type="transmembrane region" description="Helical" evidence="2">
    <location>
        <begin position="274"/>
        <end position="295"/>
    </location>
</feature>
<proteinExistence type="predicted"/>
<gene>
    <name evidence="5" type="ORF">EGYM00392_LOCUS35340</name>
</gene>
<feature type="domain" description="Thioredoxin" evidence="3">
    <location>
        <begin position="1"/>
        <end position="81"/>
    </location>
</feature>
<evidence type="ECO:0000256" key="2">
    <source>
        <dbReference type="SAM" id="Phobius"/>
    </source>
</evidence>
<dbReference type="GO" id="GO:0030134">
    <property type="term" value="C:COPII-coated ER to Golgi transport vesicle"/>
    <property type="evidence" value="ECO:0007669"/>
    <property type="project" value="TreeGrafter"/>
</dbReference>
<sequence>MAPVYEEAAKQVKKETGGSTEIVMTAVNCVDKANFALCRAQHIQVFPTLRVYRDGSNNMNAKIHMHEEYRGPRTAAAMAEFVVTVWNAVKKQTPPGGAGTPQLEGAKPPPPTPQGKKAAYSEYSSVGCIINGHIKVSRIPGTILFVPTAAGHNFHTEAINMSHVINHLSFGADVESQSQPKRKSKRAYYSEDGAYSGDHDGTLFLSLTGRITHEHFLKVVQTVHEYLYGYVRETYEYTVNSNLYRAAQDDVPTVKMVWDIWPMEVIHTETRKPMVEGICQMVGFLGGIYAAFLVVERMMTGTWRELTKAREGKLG</sequence>
<evidence type="ECO:0000259" key="4">
    <source>
        <dbReference type="Pfam" id="PF07970"/>
    </source>
</evidence>
<dbReference type="PANTHER" id="PTHR10984">
    <property type="entry name" value="ENDOPLASMIC RETICULUM-GOLGI INTERMEDIATE COMPARTMENT PROTEIN"/>
    <property type="match status" value="1"/>
</dbReference>
<dbReference type="Pfam" id="PF07970">
    <property type="entry name" value="COPIIcoated_ERV"/>
    <property type="match status" value="1"/>
</dbReference>
<dbReference type="GO" id="GO:0005783">
    <property type="term" value="C:endoplasmic reticulum"/>
    <property type="evidence" value="ECO:0007669"/>
    <property type="project" value="TreeGrafter"/>
</dbReference>
<keyword evidence="2" id="KW-1133">Transmembrane helix</keyword>
<accession>A0A7S1NJP9</accession>
<dbReference type="InterPro" id="IPR036249">
    <property type="entry name" value="Thioredoxin-like_sf"/>
</dbReference>
<dbReference type="Pfam" id="PF00085">
    <property type="entry name" value="Thioredoxin"/>
    <property type="match status" value="1"/>
</dbReference>
<name>A0A7S1NJP9_9EUGL</name>
<dbReference type="CDD" id="cd02961">
    <property type="entry name" value="PDI_a_family"/>
    <property type="match status" value="1"/>
</dbReference>
<organism evidence="5">
    <name type="scientific">Eutreptiella gymnastica</name>
    <dbReference type="NCBI Taxonomy" id="73025"/>
    <lineage>
        <taxon>Eukaryota</taxon>
        <taxon>Discoba</taxon>
        <taxon>Euglenozoa</taxon>
        <taxon>Euglenida</taxon>
        <taxon>Spirocuta</taxon>
        <taxon>Euglenophyceae</taxon>
        <taxon>Eutreptiales</taxon>
        <taxon>Eutreptiaceae</taxon>
        <taxon>Eutreptiella</taxon>
    </lineage>
</organism>
<evidence type="ECO:0000256" key="1">
    <source>
        <dbReference type="SAM" id="MobiDB-lite"/>
    </source>
</evidence>
<evidence type="ECO:0008006" key="6">
    <source>
        <dbReference type="Google" id="ProtNLM"/>
    </source>
</evidence>
<dbReference type="InterPro" id="IPR013766">
    <property type="entry name" value="Thioredoxin_domain"/>
</dbReference>
<evidence type="ECO:0000259" key="3">
    <source>
        <dbReference type="Pfam" id="PF00085"/>
    </source>
</evidence>
<keyword evidence="2" id="KW-0472">Membrane</keyword>
<dbReference type="AlphaFoldDB" id="A0A7S1NJP9"/>
<dbReference type="EMBL" id="HBGA01094606">
    <property type="protein sequence ID" value="CAD9024215.1"/>
    <property type="molecule type" value="Transcribed_RNA"/>
</dbReference>
<evidence type="ECO:0000313" key="5">
    <source>
        <dbReference type="EMBL" id="CAD9024215.1"/>
    </source>
</evidence>
<dbReference type="PANTHER" id="PTHR10984:SF37">
    <property type="entry name" value="PROTEIN DISULFIDE-ISOMERASE 5-3"/>
    <property type="match status" value="1"/>
</dbReference>
<dbReference type="InterPro" id="IPR045888">
    <property type="entry name" value="Erv"/>
</dbReference>
<reference evidence="5" key="1">
    <citation type="submission" date="2021-01" db="EMBL/GenBank/DDBJ databases">
        <authorList>
            <person name="Corre E."/>
            <person name="Pelletier E."/>
            <person name="Niang G."/>
            <person name="Scheremetjew M."/>
            <person name="Finn R."/>
            <person name="Kale V."/>
            <person name="Holt S."/>
            <person name="Cochrane G."/>
            <person name="Meng A."/>
            <person name="Brown T."/>
            <person name="Cohen L."/>
        </authorList>
    </citation>
    <scope>NUCLEOTIDE SEQUENCE</scope>
    <source>
        <strain evidence="5">NIES-381</strain>
    </source>
</reference>
<feature type="region of interest" description="Disordered" evidence="1">
    <location>
        <begin position="93"/>
        <end position="118"/>
    </location>
</feature>
<dbReference type="InterPro" id="IPR012936">
    <property type="entry name" value="Erv_C"/>
</dbReference>
<keyword evidence="2" id="KW-0812">Transmembrane</keyword>
<protein>
    <recommendedName>
        <fullName evidence="6">Thioredoxin domain-containing protein</fullName>
    </recommendedName>
</protein>